<evidence type="ECO:0000256" key="1">
    <source>
        <dbReference type="ARBA" id="ARBA00022679"/>
    </source>
</evidence>
<name>A0ABS0FC22_9FLAO</name>
<keyword evidence="1" id="KW-0808">Transferase</keyword>
<feature type="domain" description="Glycosyl transferase family 1" evidence="2">
    <location>
        <begin position="199"/>
        <end position="354"/>
    </location>
</feature>
<accession>A0ABS0FC22</accession>
<dbReference type="Pfam" id="PF00534">
    <property type="entry name" value="Glycos_transf_1"/>
    <property type="match status" value="1"/>
</dbReference>
<dbReference type="CDD" id="cd03801">
    <property type="entry name" value="GT4_PimA-like"/>
    <property type="match status" value="1"/>
</dbReference>
<evidence type="ECO:0000313" key="4">
    <source>
        <dbReference type="Proteomes" id="UP000660070"/>
    </source>
</evidence>
<dbReference type="SUPFAM" id="SSF53756">
    <property type="entry name" value="UDP-Glycosyltransferase/glycogen phosphorylase"/>
    <property type="match status" value="1"/>
</dbReference>
<sequence>MKNFKIGYFCLQNPENKRVWSGTHYSLMKAIENANCEVVNLSPIIFPRSYHRLLTLYNKIHRLFSKKLINEEFTILSAIYSAIYFKKIIKNKEIDILFCPAASAQISLLPTKIPIIFFNDSTFDQLKNYYINFKYFSNYSLKISSLLQKLALRKSAKIIFCSSWASKFAIDHYHKLADKTIVYPLGANMMVPSFIPKKNDEGEISFLFAGLNWERKGGDLVVETLEILRNSGYRVILHCVGVKPPIQKDYILYHGFLDKNNPAEYNKLSKLYTESHFLFVPSRAECYGVVFSEASAYGLYSFATETGGIPSVIKQGINGSLFNLDSKPTDYADQIASILKKPESIEELSQSARKYYESTLDWSLFSEKFNRLCHQIVNKK</sequence>
<reference evidence="3 4" key="1">
    <citation type="submission" date="2020-11" db="EMBL/GenBank/DDBJ databases">
        <title>Kaistella gelatinilytica sp. nov., a flavobacterium isolated from Antarctic Soil.</title>
        <authorList>
            <person name="Li J."/>
        </authorList>
    </citation>
    <scope>NUCLEOTIDE SEQUENCE [LARGE SCALE GENOMIC DNA]</scope>
    <source>
        <strain evidence="3 4">G5-32</strain>
    </source>
</reference>
<evidence type="ECO:0000259" key="2">
    <source>
        <dbReference type="Pfam" id="PF00534"/>
    </source>
</evidence>
<proteinExistence type="predicted"/>
<dbReference type="PANTHER" id="PTHR46401:SF2">
    <property type="entry name" value="GLYCOSYLTRANSFERASE WBBK-RELATED"/>
    <property type="match status" value="1"/>
</dbReference>
<protein>
    <submittedName>
        <fullName evidence="3">Glycosyltransferase family 4 protein</fullName>
    </submittedName>
</protein>
<organism evidence="3 4">
    <name type="scientific">Kaistella gelatinilytica</name>
    <dbReference type="NCBI Taxonomy" id="2787636"/>
    <lineage>
        <taxon>Bacteria</taxon>
        <taxon>Pseudomonadati</taxon>
        <taxon>Bacteroidota</taxon>
        <taxon>Flavobacteriia</taxon>
        <taxon>Flavobacteriales</taxon>
        <taxon>Weeksellaceae</taxon>
        <taxon>Chryseobacterium group</taxon>
        <taxon>Kaistella</taxon>
    </lineage>
</organism>
<dbReference type="RefSeq" id="WP_196079772.1">
    <property type="nucleotide sequence ID" value="NZ_JADPVI010000002.1"/>
</dbReference>
<keyword evidence="4" id="KW-1185">Reference proteome</keyword>
<dbReference type="PANTHER" id="PTHR46401">
    <property type="entry name" value="GLYCOSYLTRANSFERASE WBBK-RELATED"/>
    <property type="match status" value="1"/>
</dbReference>
<dbReference type="Proteomes" id="UP000660070">
    <property type="component" value="Unassembled WGS sequence"/>
</dbReference>
<dbReference type="Gene3D" id="3.40.50.2000">
    <property type="entry name" value="Glycogen Phosphorylase B"/>
    <property type="match status" value="2"/>
</dbReference>
<gene>
    <name evidence="3" type="ORF">IV494_08710</name>
</gene>
<dbReference type="EMBL" id="JADPVI010000002">
    <property type="protein sequence ID" value="MBF8457263.1"/>
    <property type="molecule type" value="Genomic_DNA"/>
</dbReference>
<comment type="caution">
    <text evidence="3">The sequence shown here is derived from an EMBL/GenBank/DDBJ whole genome shotgun (WGS) entry which is preliminary data.</text>
</comment>
<evidence type="ECO:0000313" key="3">
    <source>
        <dbReference type="EMBL" id="MBF8457263.1"/>
    </source>
</evidence>
<dbReference type="InterPro" id="IPR001296">
    <property type="entry name" value="Glyco_trans_1"/>
</dbReference>